<dbReference type="CDD" id="cd06170">
    <property type="entry name" value="LuxR_C_like"/>
    <property type="match status" value="1"/>
</dbReference>
<dbReference type="OrthoDB" id="7053960at2"/>
<name>A0A5C6AJA1_9BACT</name>
<evidence type="ECO:0000259" key="4">
    <source>
        <dbReference type="PROSITE" id="PS50043"/>
    </source>
</evidence>
<comment type="caution">
    <text evidence="5">The sequence shown here is derived from an EMBL/GenBank/DDBJ whole genome shotgun (WGS) entry which is preliminary data.</text>
</comment>
<accession>A0A5C6AJA1</accession>
<dbReference type="Pfam" id="PF00196">
    <property type="entry name" value="GerE"/>
    <property type="match status" value="1"/>
</dbReference>
<proteinExistence type="predicted"/>
<organism evidence="5 6">
    <name type="scientific">Botrimarina colliarenosi</name>
    <dbReference type="NCBI Taxonomy" id="2528001"/>
    <lineage>
        <taxon>Bacteria</taxon>
        <taxon>Pseudomonadati</taxon>
        <taxon>Planctomycetota</taxon>
        <taxon>Planctomycetia</taxon>
        <taxon>Pirellulales</taxon>
        <taxon>Lacipirellulaceae</taxon>
        <taxon>Botrimarina</taxon>
    </lineage>
</organism>
<dbReference type="PRINTS" id="PR00038">
    <property type="entry name" value="HTHLUXR"/>
</dbReference>
<sequence length="202" mass="21428">MTELAAIKPVVNSRPVRVLVSLDASLDREAYAARVNLEPGFHSVHSGSLAAPPDVRLASRCGSDFSDLTIATVALIHSSAAKPCDCCRTVSRAAGWTALTRALREAAGKELQSSGEDNSELSQLTRRELEVLRLVGLGKTVGQCAESLGVSPSTVGNHKYRLMRKLGVSTSLQLLRIAVRSGIADIHGPQEVDHLGVSPIGR</sequence>
<dbReference type="SUPFAM" id="SSF46894">
    <property type="entry name" value="C-terminal effector domain of the bipartite response regulators"/>
    <property type="match status" value="1"/>
</dbReference>
<reference evidence="5 6" key="1">
    <citation type="submission" date="2019-02" db="EMBL/GenBank/DDBJ databases">
        <title>Deep-cultivation of Planctomycetes and their phenomic and genomic characterization uncovers novel biology.</title>
        <authorList>
            <person name="Wiegand S."/>
            <person name="Jogler M."/>
            <person name="Boedeker C."/>
            <person name="Pinto D."/>
            <person name="Vollmers J."/>
            <person name="Rivas-Marin E."/>
            <person name="Kohn T."/>
            <person name="Peeters S.H."/>
            <person name="Heuer A."/>
            <person name="Rast P."/>
            <person name="Oberbeckmann S."/>
            <person name="Bunk B."/>
            <person name="Jeske O."/>
            <person name="Meyerdierks A."/>
            <person name="Storesund J.E."/>
            <person name="Kallscheuer N."/>
            <person name="Luecker S."/>
            <person name="Lage O.M."/>
            <person name="Pohl T."/>
            <person name="Merkel B.J."/>
            <person name="Hornburger P."/>
            <person name="Mueller R.-W."/>
            <person name="Bruemmer F."/>
            <person name="Labrenz M."/>
            <person name="Spormann A.M."/>
            <person name="Op Den Camp H."/>
            <person name="Overmann J."/>
            <person name="Amann R."/>
            <person name="Jetten M.S.M."/>
            <person name="Mascher T."/>
            <person name="Medema M.H."/>
            <person name="Devos D.P."/>
            <person name="Kaster A.-K."/>
            <person name="Ovreas L."/>
            <person name="Rohde M."/>
            <person name="Galperin M.Y."/>
            <person name="Jogler C."/>
        </authorList>
    </citation>
    <scope>NUCLEOTIDE SEQUENCE [LARGE SCALE GENOMIC DNA]</scope>
    <source>
        <strain evidence="5 6">Pla108</strain>
    </source>
</reference>
<evidence type="ECO:0000256" key="3">
    <source>
        <dbReference type="ARBA" id="ARBA00023163"/>
    </source>
</evidence>
<dbReference type="InterPro" id="IPR016032">
    <property type="entry name" value="Sig_transdc_resp-reg_C-effctor"/>
</dbReference>
<dbReference type="PANTHER" id="PTHR44688:SF16">
    <property type="entry name" value="DNA-BINDING TRANSCRIPTIONAL ACTIVATOR DEVR_DOSR"/>
    <property type="match status" value="1"/>
</dbReference>
<evidence type="ECO:0000256" key="2">
    <source>
        <dbReference type="ARBA" id="ARBA00023125"/>
    </source>
</evidence>
<protein>
    <submittedName>
        <fullName evidence="5">Response regulator UvrY</fullName>
    </submittedName>
</protein>
<dbReference type="PROSITE" id="PS50043">
    <property type="entry name" value="HTH_LUXR_2"/>
    <property type="match status" value="1"/>
</dbReference>
<dbReference type="InterPro" id="IPR000792">
    <property type="entry name" value="Tscrpt_reg_LuxR_C"/>
</dbReference>
<gene>
    <name evidence="5" type="primary">uvrY</name>
    <name evidence="5" type="ORF">Pla108_10670</name>
</gene>
<keyword evidence="3" id="KW-0804">Transcription</keyword>
<dbReference type="EMBL" id="SJPR01000001">
    <property type="protein sequence ID" value="TWU00123.1"/>
    <property type="molecule type" value="Genomic_DNA"/>
</dbReference>
<evidence type="ECO:0000313" key="6">
    <source>
        <dbReference type="Proteomes" id="UP000317421"/>
    </source>
</evidence>
<dbReference type="AlphaFoldDB" id="A0A5C6AJA1"/>
<dbReference type="PANTHER" id="PTHR44688">
    <property type="entry name" value="DNA-BINDING TRANSCRIPTIONAL ACTIVATOR DEVR_DOSR"/>
    <property type="match status" value="1"/>
</dbReference>
<dbReference type="InterPro" id="IPR036388">
    <property type="entry name" value="WH-like_DNA-bd_sf"/>
</dbReference>
<keyword evidence="6" id="KW-1185">Reference proteome</keyword>
<dbReference type="Proteomes" id="UP000317421">
    <property type="component" value="Unassembled WGS sequence"/>
</dbReference>
<keyword evidence="1" id="KW-0805">Transcription regulation</keyword>
<keyword evidence="2" id="KW-0238">DNA-binding</keyword>
<evidence type="ECO:0000256" key="1">
    <source>
        <dbReference type="ARBA" id="ARBA00023015"/>
    </source>
</evidence>
<dbReference type="RefSeq" id="WP_146443703.1">
    <property type="nucleotide sequence ID" value="NZ_SJPR01000001.1"/>
</dbReference>
<feature type="domain" description="HTH luxR-type" evidence="4">
    <location>
        <begin position="117"/>
        <end position="182"/>
    </location>
</feature>
<dbReference type="GO" id="GO:0003677">
    <property type="term" value="F:DNA binding"/>
    <property type="evidence" value="ECO:0007669"/>
    <property type="project" value="UniProtKB-KW"/>
</dbReference>
<evidence type="ECO:0000313" key="5">
    <source>
        <dbReference type="EMBL" id="TWU00123.1"/>
    </source>
</evidence>
<dbReference type="Gene3D" id="1.10.10.10">
    <property type="entry name" value="Winged helix-like DNA-binding domain superfamily/Winged helix DNA-binding domain"/>
    <property type="match status" value="1"/>
</dbReference>
<dbReference type="GO" id="GO:0006355">
    <property type="term" value="P:regulation of DNA-templated transcription"/>
    <property type="evidence" value="ECO:0007669"/>
    <property type="project" value="InterPro"/>
</dbReference>
<dbReference type="SMART" id="SM00421">
    <property type="entry name" value="HTH_LUXR"/>
    <property type="match status" value="1"/>
</dbReference>